<sequence length="58" mass="6328">MSSPSPSGFGEVEGWKRSSHSSAMVPQSPRVGSKVAFRCGLEAVLLRFTGDDSSWVWR</sequence>
<evidence type="ECO:0000313" key="2">
    <source>
        <dbReference type="EMBL" id="ANG08840.1"/>
    </source>
</evidence>
<evidence type="ECO:0000256" key="1">
    <source>
        <dbReference type="SAM" id="MobiDB-lite"/>
    </source>
</evidence>
<reference evidence="2 3" key="1">
    <citation type="submission" date="2015-12" db="EMBL/GenBank/DDBJ databases">
        <title>Genome sequencing and molecular characterization of Fowl Adenovirus type 4 isolated from healthy poultry bird in India.</title>
        <authorList>
            <person name="Appaiahgari M.B."/>
            <person name="Kathaperumal K."/>
            <person name="Gulati B.R."/>
            <person name="Singh A."/>
            <person name="Vrati S."/>
        </authorList>
    </citation>
    <scope>NUCLEOTIDE SEQUENCE [LARGE SCALE GENOMIC DNA]</scope>
    <source>
        <strain evidence="2">B1-7</strain>
    </source>
</reference>
<proteinExistence type="predicted"/>
<gene>
    <name evidence="2" type="primary">ORF 31</name>
</gene>
<name>A0A173ADW8_FADV4</name>
<dbReference type="Proteomes" id="UP000157220">
    <property type="component" value="Segment"/>
</dbReference>
<protein>
    <submittedName>
        <fullName evidence="2">ORF 31</fullName>
    </submittedName>
</protein>
<feature type="region of interest" description="Disordered" evidence="1">
    <location>
        <begin position="1"/>
        <end position="31"/>
    </location>
</feature>
<accession>A0A173ADW8</accession>
<dbReference type="EMBL" id="KU342001">
    <property type="protein sequence ID" value="ANG08840.1"/>
    <property type="molecule type" value="Genomic_DNA"/>
</dbReference>
<organism evidence="2 3">
    <name type="scientific">Fowl aviadenovirus 4</name>
    <name type="common">FAdV-4</name>
    <dbReference type="NCBI Taxonomy" id="130663"/>
    <lineage>
        <taxon>Viruses</taxon>
        <taxon>Varidnaviria</taxon>
        <taxon>Bamfordvirae</taxon>
        <taxon>Preplasmiviricota</taxon>
        <taxon>Polisuviricotina</taxon>
        <taxon>Pharingeaviricetes</taxon>
        <taxon>Rowavirales</taxon>
        <taxon>Adenoviridae</taxon>
        <taxon>Aviadenovirus</taxon>
        <taxon>Aviadenovirus hydropericardii</taxon>
        <taxon>Fowl aviadenovirus C</taxon>
    </lineage>
</organism>
<evidence type="ECO:0000313" key="3">
    <source>
        <dbReference type="Proteomes" id="UP000157220"/>
    </source>
</evidence>